<evidence type="ECO:0000256" key="3">
    <source>
        <dbReference type="ARBA" id="ARBA00022475"/>
    </source>
</evidence>
<evidence type="ECO:0000259" key="8">
    <source>
        <dbReference type="Pfam" id="PF01757"/>
    </source>
</evidence>
<protein>
    <submittedName>
        <fullName evidence="9">Fucose 4-O-acetylase</fullName>
    </submittedName>
</protein>
<comment type="similarity">
    <text evidence="2">Belongs to the acyltransferase 3 family.</text>
</comment>
<evidence type="ECO:0000256" key="4">
    <source>
        <dbReference type="ARBA" id="ARBA00022692"/>
    </source>
</evidence>
<evidence type="ECO:0000256" key="1">
    <source>
        <dbReference type="ARBA" id="ARBA00004651"/>
    </source>
</evidence>
<evidence type="ECO:0000256" key="6">
    <source>
        <dbReference type="ARBA" id="ARBA00023136"/>
    </source>
</evidence>
<keyword evidence="10" id="KW-1185">Reference proteome</keyword>
<feature type="transmembrane region" description="Helical" evidence="7">
    <location>
        <begin position="97"/>
        <end position="121"/>
    </location>
</feature>
<keyword evidence="3" id="KW-1003">Cell membrane</keyword>
<comment type="subcellular location">
    <subcellularLocation>
        <location evidence="1">Cell membrane</location>
        <topology evidence="1">Multi-pass membrane protein</topology>
    </subcellularLocation>
</comment>
<dbReference type="GO" id="GO:0009246">
    <property type="term" value="P:enterobacterial common antigen biosynthetic process"/>
    <property type="evidence" value="ECO:0007669"/>
    <property type="project" value="TreeGrafter"/>
</dbReference>
<evidence type="ECO:0000313" key="9">
    <source>
        <dbReference type="EMBL" id="SHF06238.1"/>
    </source>
</evidence>
<dbReference type="GO" id="GO:0016413">
    <property type="term" value="F:O-acetyltransferase activity"/>
    <property type="evidence" value="ECO:0007669"/>
    <property type="project" value="TreeGrafter"/>
</dbReference>
<gene>
    <name evidence="9" type="ORF">SAMN05444405_1059</name>
</gene>
<keyword evidence="5 7" id="KW-1133">Transmembrane helix</keyword>
<dbReference type="STRING" id="1297750.SAMN05444405_1059"/>
<dbReference type="Proteomes" id="UP000184509">
    <property type="component" value="Unassembled WGS sequence"/>
</dbReference>
<dbReference type="PANTHER" id="PTHR40074:SF2">
    <property type="entry name" value="O-ACETYLTRANSFERASE WECH"/>
    <property type="match status" value="1"/>
</dbReference>
<organism evidence="9 10">
    <name type="scientific">Bacteroides luti</name>
    <dbReference type="NCBI Taxonomy" id="1297750"/>
    <lineage>
        <taxon>Bacteria</taxon>
        <taxon>Pseudomonadati</taxon>
        <taxon>Bacteroidota</taxon>
        <taxon>Bacteroidia</taxon>
        <taxon>Bacteroidales</taxon>
        <taxon>Bacteroidaceae</taxon>
        <taxon>Bacteroides</taxon>
    </lineage>
</organism>
<feature type="transmembrane region" description="Helical" evidence="7">
    <location>
        <begin position="12"/>
        <end position="29"/>
    </location>
</feature>
<evidence type="ECO:0000256" key="2">
    <source>
        <dbReference type="ARBA" id="ARBA00007400"/>
    </source>
</evidence>
<feature type="transmembrane region" description="Helical" evidence="7">
    <location>
        <begin position="250"/>
        <end position="274"/>
    </location>
</feature>
<dbReference type="AlphaFoldDB" id="A0A1M4YKN2"/>
<sequence>MSAEKLESKIISFLRLPLIIGIVFTHAYGELTINGETVGISNQFPINDSIQYLISRILTSVCVPCFFLISGYLFFLKKQNSYNNKIKKRVRSLLIPYLFWNTLILVLFYTAQIIPSVSTLFSGEHKLIKDYSFYDFLCAFWALEGSDPIVGQFWFLRDLMVIAVLSPIIKIIITSIKNWGIIILGILWYLGFWIKTPGFSITSLFFFSLGAYFSLENKSFLHYQFQHIRFSYLIYPILVLSDFVTKSYIYNIYIHKLGIIAGIIFFINITACLVKKNKLQIITKLSNASFLIYAMHEPLQRLLRKTLFKVIEPNSEIELITLYFTSPIVIIILIIMLHSILHKHCPATLKFITGGR</sequence>
<feature type="transmembrane region" description="Helical" evidence="7">
    <location>
        <begin position="196"/>
        <end position="215"/>
    </location>
</feature>
<feature type="transmembrane region" description="Helical" evidence="7">
    <location>
        <begin position="319"/>
        <end position="341"/>
    </location>
</feature>
<feature type="transmembrane region" description="Helical" evidence="7">
    <location>
        <begin position="168"/>
        <end position="190"/>
    </location>
</feature>
<evidence type="ECO:0000313" key="10">
    <source>
        <dbReference type="Proteomes" id="UP000184509"/>
    </source>
</evidence>
<reference evidence="9 10" key="1">
    <citation type="submission" date="2016-11" db="EMBL/GenBank/DDBJ databases">
        <authorList>
            <person name="Jaros S."/>
            <person name="Januszkiewicz K."/>
            <person name="Wedrychowicz H."/>
        </authorList>
    </citation>
    <scope>NUCLEOTIDE SEQUENCE [LARGE SCALE GENOMIC DNA]</scope>
    <source>
        <strain evidence="9 10">DSM 26991</strain>
    </source>
</reference>
<dbReference type="Pfam" id="PF01757">
    <property type="entry name" value="Acyl_transf_3"/>
    <property type="match status" value="1"/>
</dbReference>
<evidence type="ECO:0000256" key="5">
    <source>
        <dbReference type="ARBA" id="ARBA00022989"/>
    </source>
</evidence>
<proteinExistence type="inferred from homology"/>
<dbReference type="GO" id="GO:0005886">
    <property type="term" value="C:plasma membrane"/>
    <property type="evidence" value="ECO:0007669"/>
    <property type="project" value="UniProtKB-SubCell"/>
</dbReference>
<keyword evidence="6 7" id="KW-0472">Membrane</keyword>
<feature type="transmembrane region" description="Helical" evidence="7">
    <location>
        <begin position="49"/>
        <end position="76"/>
    </location>
</feature>
<evidence type="ECO:0000256" key="7">
    <source>
        <dbReference type="SAM" id="Phobius"/>
    </source>
</evidence>
<dbReference type="PANTHER" id="PTHR40074">
    <property type="entry name" value="O-ACETYLTRANSFERASE WECH"/>
    <property type="match status" value="1"/>
</dbReference>
<name>A0A1M4YKN2_9BACE</name>
<keyword evidence="4 7" id="KW-0812">Transmembrane</keyword>
<dbReference type="InterPro" id="IPR002656">
    <property type="entry name" value="Acyl_transf_3_dom"/>
</dbReference>
<feature type="domain" description="Acyltransferase 3" evidence="8">
    <location>
        <begin position="12"/>
        <end position="335"/>
    </location>
</feature>
<dbReference type="EMBL" id="FQTV01000005">
    <property type="protein sequence ID" value="SHF06238.1"/>
    <property type="molecule type" value="Genomic_DNA"/>
</dbReference>
<accession>A0A1M4YKN2</accession>
<dbReference type="RefSeq" id="WP_073400108.1">
    <property type="nucleotide sequence ID" value="NZ_FQTV01000005.1"/>
</dbReference>
<dbReference type="OrthoDB" id="1072135at2"/>